<evidence type="ECO:0000259" key="1">
    <source>
        <dbReference type="Pfam" id="PF00144"/>
    </source>
</evidence>
<evidence type="ECO:0000313" key="3">
    <source>
        <dbReference type="Proteomes" id="UP000295741"/>
    </source>
</evidence>
<reference evidence="2 3" key="1">
    <citation type="submission" date="2019-03" db="EMBL/GenBank/DDBJ databases">
        <title>Genomic Encyclopedia of Archaeal and Bacterial Type Strains, Phase II (KMG-II): from individual species to whole genera.</title>
        <authorList>
            <person name="Goeker M."/>
        </authorList>
    </citation>
    <scope>NUCLEOTIDE SEQUENCE [LARGE SCALE GENOMIC DNA]</scope>
    <source>
        <strain evidence="2 3">DSM 28323</strain>
    </source>
</reference>
<protein>
    <submittedName>
        <fullName evidence="2">CubicO group peptidase (Beta-lactamase class C family)</fullName>
    </submittedName>
</protein>
<feature type="domain" description="Beta-lactamase-related" evidence="1">
    <location>
        <begin position="49"/>
        <end position="335"/>
    </location>
</feature>
<proteinExistence type="predicted"/>
<evidence type="ECO:0000313" key="2">
    <source>
        <dbReference type="EMBL" id="TDO28465.1"/>
    </source>
</evidence>
<dbReference type="Gene3D" id="3.40.710.10">
    <property type="entry name" value="DD-peptidase/beta-lactamase superfamily"/>
    <property type="match status" value="1"/>
</dbReference>
<dbReference type="PANTHER" id="PTHR43283">
    <property type="entry name" value="BETA-LACTAMASE-RELATED"/>
    <property type="match status" value="1"/>
</dbReference>
<gene>
    <name evidence="2" type="ORF">BC659_0531</name>
</gene>
<dbReference type="InterPro" id="IPR001466">
    <property type="entry name" value="Beta-lactam-related"/>
</dbReference>
<dbReference type="Pfam" id="PF00144">
    <property type="entry name" value="Beta-lactamase"/>
    <property type="match status" value="1"/>
</dbReference>
<dbReference type="OrthoDB" id="2247630at2"/>
<dbReference type="SUPFAM" id="SSF56601">
    <property type="entry name" value="beta-lactamase/transpeptidase-like"/>
    <property type="match status" value="1"/>
</dbReference>
<comment type="caution">
    <text evidence="2">The sequence shown here is derived from an EMBL/GenBank/DDBJ whole genome shotgun (WGS) entry which is preliminary data.</text>
</comment>
<dbReference type="EMBL" id="SNWP01000010">
    <property type="protein sequence ID" value="TDO28465.1"/>
    <property type="molecule type" value="Genomic_DNA"/>
</dbReference>
<dbReference type="InterPro" id="IPR050789">
    <property type="entry name" value="Diverse_Enzym_Activities"/>
</dbReference>
<dbReference type="InterPro" id="IPR012338">
    <property type="entry name" value="Beta-lactam/transpept-like"/>
</dbReference>
<dbReference type="AlphaFoldDB" id="A0A4R6J2R2"/>
<sequence length="351" mass="39752">MSVKLKLNCMKVSLGFIFLLFFQFTFAQYDFSAIDSRLEAEKKQLEGHVVALIYKDGKLIYQKAIGTDFNAKSQVPIASASQWLTAALVMTFVDQGKLRLDDKVSTYIPLLNKYSKGYITVRDCLAHLTGIESEPIRSLKEQLNRKKYSNLEEEITDIVSTREIVSNPGLQFRYDNIGLNMIARVLEIITKRGFEQIMSERITRPMQMRNTSFSNLNAVNPSGGAQSSASDYITFLAMILNKGVYNGKRILSEQAIEQMETVVTTTDMIKYAPKATQGFQYGLGQWIMTTDENGKGTAFTSPGLFGTWPMIDRCRNYACIILTEGKLNEERRELFLHIKELIDDIIPTSCK</sequence>
<dbReference type="Proteomes" id="UP000295741">
    <property type="component" value="Unassembled WGS sequence"/>
</dbReference>
<organism evidence="2 3">
    <name type="scientific">Sediminibacterium goheungense</name>
    <dbReference type="NCBI Taxonomy" id="1086393"/>
    <lineage>
        <taxon>Bacteria</taxon>
        <taxon>Pseudomonadati</taxon>
        <taxon>Bacteroidota</taxon>
        <taxon>Chitinophagia</taxon>
        <taxon>Chitinophagales</taxon>
        <taxon>Chitinophagaceae</taxon>
        <taxon>Sediminibacterium</taxon>
    </lineage>
</organism>
<keyword evidence="3" id="KW-1185">Reference proteome</keyword>
<dbReference type="PANTHER" id="PTHR43283:SF3">
    <property type="entry name" value="BETA-LACTAMASE FAMILY PROTEIN (AFU_ORTHOLOGUE AFUA_5G07500)"/>
    <property type="match status" value="1"/>
</dbReference>
<name>A0A4R6J2R2_9BACT</name>
<accession>A0A4R6J2R2</accession>